<dbReference type="AlphaFoldDB" id="A0A1H4XC70"/>
<sequence length="50" mass="5805">MRDVGHRPRGPSNNPRAQRRPLVDPLTASTLPRVGRTREVTLTWNERVRM</sequence>
<dbReference type="EMBL" id="FNSV01000005">
    <property type="protein sequence ID" value="SED02411.1"/>
    <property type="molecule type" value="Genomic_DNA"/>
</dbReference>
<name>A0A1H4XC70_9NOCA</name>
<dbReference type="Proteomes" id="UP000183561">
    <property type="component" value="Unassembled WGS sequence"/>
</dbReference>
<evidence type="ECO:0000256" key="1">
    <source>
        <dbReference type="SAM" id="MobiDB-lite"/>
    </source>
</evidence>
<evidence type="ECO:0000313" key="3">
    <source>
        <dbReference type="Proteomes" id="UP000183561"/>
    </source>
</evidence>
<organism evidence="2 3">
    <name type="scientific">Rhodococcus koreensis</name>
    <dbReference type="NCBI Taxonomy" id="99653"/>
    <lineage>
        <taxon>Bacteria</taxon>
        <taxon>Bacillati</taxon>
        <taxon>Actinomycetota</taxon>
        <taxon>Actinomycetes</taxon>
        <taxon>Mycobacteriales</taxon>
        <taxon>Nocardiaceae</taxon>
        <taxon>Rhodococcus</taxon>
    </lineage>
</organism>
<evidence type="ECO:0000313" key="2">
    <source>
        <dbReference type="EMBL" id="SED02411.1"/>
    </source>
</evidence>
<gene>
    <name evidence="2" type="ORF">SAMN04490239_6455</name>
</gene>
<protein>
    <submittedName>
        <fullName evidence="2">Uncharacterized protein</fullName>
    </submittedName>
</protein>
<feature type="region of interest" description="Disordered" evidence="1">
    <location>
        <begin position="1"/>
        <end position="29"/>
    </location>
</feature>
<keyword evidence="3" id="KW-1185">Reference proteome</keyword>
<accession>A0A1H4XC70</accession>
<proteinExistence type="predicted"/>
<reference evidence="3" key="1">
    <citation type="submission" date="2016-10" db="EMBL/GenBank/DDBJ databases">
        <authorList>
            <person name="Varghese N."/>
            <person name="Submissions S."/>
        </authorList>
    </citation>
    <scope>NUCLEOTIDE SEQUENCE [LARGE SCALE GENOMIC DNA]</scope>
    <source>
        <strain evidence="3">DSM 44498</strain>
    </source>
</reference>